<gene>
    <name evidence="1" type="ORF">D1Z90_09065</name>
</gene>
<dbReference type="AlphaFoldDB" id="A0A418YFN9"/>
<dbReference type="OrthoDB" id="9994621at2"/>
<name>A0A418YFN9_9GAMM</name>
<comment type="caution">
    <text evidence="1">The sequence shown here is derived from an EMBL/GenBank/DDBJ whole genome shotgun (WGS) entry which is preliminary data.</text>
</comment>
<evidence type="ECO:0000313" key="1">
    <source>
        <dbReference type="EMBL" id="RJG48206.1"/>
    </source>
</evidence>
<protein>
    <submittedName>
        <fullName evidence="1">Uncharacterized protein</fullName>
    </submittedName>
</protein>
<reference evidence="1 2" key="2">
    <citation type="submission" date="2019-01" db="EMBL/GenBank/DDBJ databases">
        <title>Motilimonas pumilus sp. nov., isolated from the gut of sea cucumber (Apostichopus japonicus).</title>
        <authorList>
            <person name="Wang F.-Q."/>
            <person name="Ren L.-H."/>
            <person name="Lin Y.-W."/>
            <person name="Sun G.-H."/>
            <person name="Du Z.-J."/>
            <person name="Zhao J.-X."/>
            <person name="Liu X.-J."/>
            <person name="Liu L.-J."/>
        </authorList>
    </citation>
    <scope>NUCLEOTIDE SEQUENCE [LARGE SCALE GENOMIC DNA]</scope>
    <source>
        <strain evidence="1 2">PLHSC7-2</strain>
    </source>
</reference>
<dbReference type="Proteomes" id="UP000283255">
    <property type="component" value="Unassembled WGS sequence"/>
</dbReference>
<organism evidence="1 2">
    <name type="scientific">Motilimonas pumila</name>
    <dbReference type="NCBI Taxonomy" id="2303987"/>
    <lineage>
        <taxon>Bacteria</taxon>
        <taxon>Pseudomonadati</taxon>
        <taxon>Pseudomonadota</taxon>
        <taxon>Gammaproteobacteria</taxon>
        <taxon>Alteromonadales</taxon>
        <taxon>Alteromonadales genera incertae sedis</taxon>
        <taxon>Motilimonas</taxon>
    </lineage>
</organism>
<keyword evidence="2" id="KW-1185">Reference proteome</keyword>
<proteinExistence type="predicted"/>
<dbReference type="RefSeq" id="WP_119910432.1">
    <property type="nucleotide sequence ID" value="NZ_QZCH01000009.1"/>
</dbReference>
<evidence type="ECO:0000313" key="2">
    <source>
        <dbReference type="Proteomes" id="UP000283255"/>
    </source>
</evidence>
<reference evidence="1 2" key="1">
    <citation type="submission" date="2018-09" db="EMBL/GenBank/DDBJ databases">
        <authorList>
            <person name="Wang F."/>
        </authorList>
    </citation>
    <scope>NUCLEOTIDE SEQUENCE [LARGE SCALE GENOMIC DNA]</scope>
    <source>
        <strain evidence="1 2">PLHSC7-2</strain>
    </source>
</reference>
<accession>A0A418YFN9</accession>
<dbReference type="EMBL" id="QZCH01000009">
    <property type="protein sequence ID" value="RJG48206.1"/>
    <property type="molecule type" value="Genomic_DNA"/>
</dbReference>
<sequence>MGYRNDINKLIKSIDKNILNDKSINGIQYDIYPWHGYSAISLMTRADCELDVASWKYFECCKSTGEELSNEFDTYLELNDRHHFHCMLVKAASELLEADLSSFAVESPVSDLGLNKLFQVRVYDPDETFTFNYCEFIVANNTQKT</sequence>